<evidence type="ECO:0000313" key="3">
    <source>
        <dbReference type="Ensembl" id="ENSDCDP00010041470.1"/>
    </source>
</evidence>
<dbReference type="GeneID" id="114796849"/>
<dbReference type="PANTHER" id="PTHR11567">
    <property type="entry name" value="ACID PHOSPHATASE-RELATED"/>
    <property type="match status" value="1"/>
</dbReference>
<evidence type="ECO:0008006" key="5">
    <source>
        <dbReference type="Google" id="ProtNLM"/>
    </source>
</evidence>
<accession>A0AAY4D7D9</accession>
<dbReference type="PANTHER" id="PTHR11567:SF202">
    <property type="entry name" value="LYSOPHOSPHATIDIC ACID PHOSPHATASE TYPE 6"/>
    <property type="match status" value="1"/>
</dbReference>
<organism evidence="3 4">
    <name type="scientific">Denticeps clupeoides</name>
    <name type="common">denticle herring</name>
    <dbReference type="NCBI Taxonomy" id="299321"/>
    <lineage>
        <taxon>Eukaryota</taxon>
        <taxon>Metazoa</taxon>
        <taxon>Chordata</taxon>
        <taxon>Craniata</taxon>
        <taxon>Vertebrata</taxon>
        <taxon>Euteleostomi</taxon>
        <taxon>Actinopterygii</taxon>
        <taxon>Neopterygii</taxon>
        <taxon>Teleostei</taxon>
        <taxon>Clupei</taxon>
        <taxon>Clupeiformes</taxon>
        <taxon>Denticipitoidei</taxon>
        <taxon>Denticipitidae</taxon>
        <taxon>Denticeps</taxon>
    </lineage>
</organism>
<feature type="chain" id="PRO_5044315850" description="Lysophosphatidic acid phosphatase type 6" evidence="2">
    <location>
        <begin position="20"/>
        <end position="418"/>
    </location>
</feature>
<dbReference type="RefSeq" id="XP_028847178.1">
    <property type="nucleotide sequence ID" value="XM_028991345.1"/>
</dbReference>
<keyword evidence="2" id="KW-0732">Signal</keyword>
<evidence type="ECO:0000313" key="4">
    <source>
        <dbReference type="Proteomes" id="UP000694580"/>
    </source>
</evidence>
<dbReference type="InterPro" id="IPR029033">
    <property type="entry name" value="His_PPase_superfam"/>
</dbReference>
<dbReference type="GO" id="GO:0005739">
    <property type="term" value="C:mitochondrion"/>
    <property type="evidence" value="ECO:0007669"/>
    <property type="project" value="TreeGrafter"/>
</dbReference>
<comment type="similarity">
    <text evidence="1">Belongs to the histidine acid phosphatase family.</text>
</comment>
<evidence type="ECO:0000256" key="1">
    <source>
        <dbReference type="ARBA" id="ARBA00005375"/>
    </source>
</evidence>
<dbReference type="InterPro" id="IPR000560">
    <property type="entry name" value="His_Pase_clade-2"/>
</dbReference>
<dbReference type="Proteomes" id="UP000694580">
    <property type="component" value="Chromosome 9"/>
</dbReference>
<dbReference type="Gene3D" id="3.40.50.1240">
    <property type="entry name" value="Phosphoglycerate mutase-like"/>
    <property type="match status" value="1"/>
</dbReference>
<dbReference type="Pfam" id="PF00328">
    <property type="entry name" value="His_Phos_2"/>
    <property type="match status" value="2"/>
</dbReference>
<dbReference type="GO" id="GO:2001311">
    <property type="term" value="P:lysobisphosphatidic acid metabolic process"/>
    <property type="evidence" value="ECO:0007669"/>
    <property type="project" value="TreeGrafter"/>
</dbReference>
<protein>
    <recommendedName>
        <fullName evidence="5">Lysophosphatidic acid phosphatase type 6</fullName>
    </recommendedName>
</protein>
<dbReference type="Ensembl" id="ENSDCDT00010051450.1">
    <property type="protein sequence ID" value="ENSDCDP00010041470.1"/>
    <property type="gene ID" value="ENSDCDG00010026314.1"/>
</dbReference>
<proteinExistence type="inferred from homology"/>
<dbReference type="InterPro" id="IPR033379">
    <property type="entry name" value="Acid_Pase_AS"/>
</dbReference>
<reference evidence="3" key="3">
    <citation type="submission" date="2025-09" db="UniProtKB">
        <authorList>
            <consortium name="Ensembl"/>
        </authorList>
    </citation>
    <scope>IDENTIFICATION</scope>
</reference>
<reference evidence="3 4" key="1">
    <citation type="submission" date="2020-06" db="EMBL/GenBank/DDBJ databases">
        <authorList>
            <consortium name="Wellcome Sanger Institute Data Sharing"/>
        </authorList>
    </citation>
    <scope>NUCLEOTIDE SEQUENCE [LARGE SCALE GENOMIC DNA]</scope>
</reference>
<dbReference type="AlphaFoldDB" id="A0AAY4D7D9"/>
<dbReference type="InterPro" id="IPR050645">
    <property type="entry name" value="Histidine_acid_phosphatase"/>
</dbReference>
<dbReference type="GeneTree" id="ENSGT00940000158408"/>
<reference evidence="3" key="2">
    <citation type="submission" date="2025-08" db="UniProtKB">
        <authorList>
            <consortium name="Ensembl"/>
        </authorList>
    </citation>
    <scope>IDENTIFICATION</scope>
</reference>
<dbReference type="GO" id="GO:0052642">
    <property type="term" value="F:lysophosphatidic acid phosphatase activity"/>
    <property type="evidence" value="ECO:0007669"/>
    <property type="project" value="TreeGrafter"/>
</dbReference>
<dbReference type="PROSITE" id="PS00616">
    <property type="entry name" value="HIS_ACID_PHOSPHAT_1"/>
    <property type="match status" value="1"/>
</dbReference>
<feature type="signal peptide" evidence="2">
    <location>
        <begin position="1"/>
        <end position="19"/>
    </location>
</feature>
<evidence type="ECO:0000256" key="2">
    <source>
        <dbReference type="SAM" id="SignalP"/>
    </source>
</evidence>
<dbReference type="CDD" id="cd07061">
    <property type="entry name" value="HP_HAP_like"/>
    <property type="match status" value="1"/>
</dbReference>
<gene>
    <name evidence="3" type="primary">ACP6</name>
</gene>
<name>A0AAY4D7D9_9TELE</name>
<sequence>MRAAWARLGALGSVALGSAFWWQRKSGPVRAAKEAEEQDAPSPYELRLVQVLFRHGARTPLKSIPGVLEAEWAPNLLHVPPHTQVEYVVTDLQGGPRPPAPIEDSYRAHKLTGGTFPGQLTTVGMQQLYDLGMRLRKRYILEVPFLTNTYTPKEVYVRSTNIVRTIESAKCLVAGLFQQKQTGILPIVTVEAEQEILYPNYHGCNLLRKRSGHRWAESVTLPEIAADLQNIQNALGIPDNKRVDFILIRDDMVARETHGLPYPSELVNWKGKVEQRAIDMICHIYEPSRRENLQLCVGPLLHKLLNNMEEKLQSSSPEPDRKLFLYSVHDTTLMPCLMALGIFDMKWPPYAADITLELLQHRTTQEAFVKVFYLGQEQKIPGCSDALCPLAEFQKAMSAYTLSSESYKSLCNSAESRL</sequence>
<dbReference type="SUPFAM" id="SSF53254">
    <property type="entry name" value="Phosphoglycerate mutase-like"/>
    <property type="match status" value="1"/>
</dbReference>
<keyword evidence="4" id="KW-1185">Reference proteome</keyword>